<comment type="caution">
    <text evidence="11">The sequence shown here is derived from an EMBL/GenBank/DDBJ whole genome shotgun (WGS) entry which is preliminary data.</text>
</comment>
<evidence type="ECO:0000256" key="8">
    <source>
        <dbReference type="HAMAP-Rule" id="MF_00456"/>
    </source>
</evidence>
<reference evidence="11 12" key="1">
    <citation type="submission" date="2018-11" db="EMBL/GenBank/DDBJ databases">
        <title>Genomic Encyclopedia of Type Strains, Phase IV (KMG-IV): sequencing the most valuable type-strain genomes for metagenomic binning, comparative biology and taxonomic classification.</title>
        <authorList>
            <person name="Goeker M."/>
        </authorList>
    </citation>
    <scope>NUCLEOTIDE SEQUENCE [LARGE SCALE GENOMIC DNA]</scope>
    <source>
        <strain evidence="11 12">DSM 100275</strain>
    </source>
</reference>
<feature type="binding site" evidence="8">
    <location>
        <position position="154"/>
    </location>
    <ligand>
        <name>substrate</name>
    </ligand>
</feature>
<keyword evidence="1 8" id="KW-0963">Cytoplasm</keyword>
<evidence type="ECO:0000256" key="6">
    <source>
        <dbReference type="ARBA" id="ARBA00022777"/>
    </source>
</evidence>
<evidence type="ECO:0000256" key="4">
    <source>
        <dbReference type="ARBA" id="ARBA00022679"/>
    </source>
</evidence>
<comment type="subcellular location">
    <subcellularLocation>
        <location evidence="8">Cytoplasm</location>
    </subcellularLocation>
</comment>
<proteinExistence type="inferred from homology"/>
<dbReference type="InterPro" id="IPR015947">
    <property type="entry name" value="PUA-like_sf"/>
</dbReference>
<evidence type="ECO:0000256" key="5">
    <source>
        <dbReference type="ARBA" id="ARBA00022741"/>
    </source>
</evidence>
<dbReference type="Pfam" id="PF01472">
    <property type="entry name" value="PUA"/>
    <property type="match status" value="1"/>
</dbReference>
<feature type="binding site" evidence="8">
    <location>
        <begin position="174"/>
        <end position="175"/>
    </location>
    <ligand>
        <name>ATP</name>
        <dbReference type="ChEBI" id="CHEBI:30616"/>
    </ligand>
</feature>
<comment type="pathway">
    <text evidence="8">Amino-acid biosynthesis; L-proline biosynthesis; L-glutamate 5-semialdehyde from L-glutamate: step 1/2.</text>
</comment>
<keyword evidence="3 8" id="KW-0641">Proline biosynthesis</keyword>
<keyword evidence="6 8" id="KW-0418">Kinase</keyword>
<comment type="function">
    <text evidence="8">Catalyzes the transfer of a phosphate group to glutamate to form L-glutamate 5-phosphate.</text>
</comment>
<dbReference type="InterPro" id="IPR001057">
    <property type="entry name" value="Glu/AcGlu_kinase"/>
</dbReference>
<comment type="catalytic activity">
    <reaction evidence="8">
        <text>L-glutamate + ATP = L-glutamyl 5-phosphate + ADP</text>
        <dbReference type="Rhea" id="RHEA:14877"/>
        <dbReference type="ChEBI" id="CHEBI:29985"/>
        <dbReference type="ChEBI" id="CHEBI:30616"/>
        <dbReference type="ChEBI" id="CHEBI:58274"/>
        <dbReference type="ChEBI" id="CHEBI:456216"/>
        <dbReference type="EC" id="2.7.2.11"/>
    </reaction>
</comment>
<dbReference type="InterPro" id="IPR011529">
    <property type="entry name" value="Glu_5kinase"/>
</dbReference>
<dbReference type="UniPathway" id="UPA00098">
    <property type="reaction ID" value="UER00359"/>
</dbReference>
<dbReference type="InterPro" id="IPR019797">
    <property type="entry name" value="Glutamate_5-kinase_CS"/>
</dbReference>
<dbReference type="GO" id="GO:0003723">
    <property type="term" value="F:RNA binding"/>
    <property type="evidence" value="ECO:0007669"/>
    <property type="project" value="InterPro"/>
</dbReference>
<dbReference type="OrthoDB" id="9804434at2"/>
<dbReference type="GO" id="GO:0005829">
    <property type="term" value="C:cytosol"/>
    <property type="evidence" value="ECO:0007669"/>
    <property type="project" value="TreeGrafter"/>
</dbReference>
<dbReference type="InterPro" id="IPR005715">
    <property type="entry name" value="Glu_5kinase/COase_Synthase"/>
</dbReference>
<evidence type="ECO:0000259" key="10">
    <source>
        <dbReference type="SMART" id="SM00359"/>
    </source>
</evidence>
<keyword evidence="5 8" id="KW-0547">Nucleotide-binding</keyword>
<dbReference type="PANTHER" id="PTHR43654">
    <property type="entry name" value="GLUTAMATE 5-KINASE"/>
    <property type="match status" value="1"/>
</dbReference>
<evidence type="ECO:0000256" key="1">
    <source>
        <dbReference type="ARBA" id="ARBA00022490"/>
    </source>
</evidence>
<evidence type="ECO:0000256" key="9">
    <source>
        <dbReference type="SAM" id="MobiDB-lite"/>
    </source>
</evidence>
<dbReference type="RefSeq" id="WP_123400750.1">
    <property type="nucleotide sequence ID" value="NZ_RJVI01000001.1"/>
</dbReference>
<evidence type="ECO:0000256" key="7">
    <source>
        <dbReference type="ARBA" id="ARBA00022840"/>
    </source>
</evidence>
<dbReference type="InterPro" id="IPR036974">
    <property type="entry name" value="PUA_sf"/>
</dbReference>
<dbReference type="PANTHER" id="PTHR43654:SF1">
    <property type="entry name" value="ISOPENTENYL PHOSPHATE KINASE"/>
    <property type="match status" value="1"/>
</dbReference>
<comment type="caution">
    <text evidence="8">Lacks conserved residue(s) required for the propagation of feature annotation.</text>
</comment>
<keyword evidence="4 8" id="KW-0808">Transferase</keyword>
<feature type="region of interest" description="Disordered" evidence="9">
    <location>
        <begin position="179"/>
        <end position="200"/>
    </location>
</feature>
<organism evidence="11 12">
    <name type="scientific">Inmirania thermothiophila</name>
    <dbReference type="NCBI Taxonomy" id="1750597"/>
    <lineage>
        <taxon>Bacteria</taxon>
        <taxon>Pseudomonadati</taxon>
        <taxon>Pseudomonadota</taxon>
        <taxon>Gammaproteobacteria</taxon>
        <taxon>Chromatiales</taxon>
        <taxon>Ectothiorhodospiraceae</taxon>
        <taxon>Inmirania</taxon>
    </lineage>
</organism>
<keyword evidence="2 8" id="KW-0028">Amino-acid biosynthesis</keyword>
<dbReference type="PRINTS" id="PR00474">
    <property type="entry name" value="GLU5KINASE"/>
</dbReference>
<dbReference type="FunFam" id="2.30.130.10:FF:000007">
    <property type="entry name" value="Glutamate 5-kinase"/>
    <property type="match status" value="1"/>
</dbReference>
<dbReference type="Gene3D" id="3.40.1160.10">
    <property type="entry name" value="Acetylglutamate kinase-like"/>
    <property type="match status" value="1"/>
</dbReference>
<evidence type="ECO:0000313" key="11">
    <source>
        <dbReference type="EMBL" id="ROR35110.1"/>
    </source>
</evidence>
<dbReference type="PROSITE" id="PS50890">
    <property type="entry name" value="PUA"/>
    <property type="match status" value="1"/>
</dbReference>
<gene>
    <name evidence="8" type="primary">proB</name>
    <name evidence="11" type="ORF">EDC57_1027</name>
</gene>
<accession>A0A3N1Y8M5</accession>
<dbReference type="SMART" id="SM00359">
    <property type="entry name" value="PUA"/>
    <property type="match status" value="1"/>
</dbReference>
<dbReference type="NCBIfam" id="TIGR01027">
    <property type="entry name" value="proB"/>
    <property type="match status" value="1"/>
</dbReference>
<dbReference type="InterPro" id="IPR002478">
    <property type="entry name" value="PUA"/>
</dbReference>
<name>A0A3N1Y8M5_9GAMM</name>
<dbReference type="FunFam" id="3.40.1160.10:FF:000018">
    <property type="entry name" value="Glutamate 5-kinase"/>
    <property type="match status" value="1"/>
</dbReference>
<dbReference type="Pfam" id="PF00696">
    <property type="entry name" value="AA_kinase"/>
    <property type="match status" value="1"/>
</dbReference>
<dbReference type="SUPFAM" id="SSF88697">
    <property type="entry name" value="PUA domain-like"/>
    <property type="match status" value="1"/>
</dbReference>
<dbReference type="GO" id="GO:0004349">
    <property type="term" value="F:glutamate 5-kinase activity"/>
    <property type="evidence" value="ECO:0007669"/>
    <property type="project" value="UniProtKB-UniRule"/>
</dbReference>
<evidence type="ECO:0000256" key="2">
    <source>
        <dbReference type="ARBA" id="ARBA00022605"/>
    </source>
</evidence>
<comment type="similarity">
    <text evidence="8">Belongs to the glutamate 5-kinase family.</text>
</comment>
<sequence>MNRAALRNARRWVVKIGSALLTADGRGLDGATLARFAGEVAALWEAGREVVVVSSGAVAAGMSRLGWRSRPHELHRLQAAAAVGQAALVQAWEAHLQARGRHTAQVLLTHADLADRRRYLNARSTLRTLLALGVVPVVNENDTVAVDEIRLGDNDNLAALVANLVEAEVLVILTDQEGLHERDPRRDPQAPVVEERAVGDPALDAMASGDGGALGRGGMATKLAAARRAARSGTATVIASGRREGVLRAVAAGERIGTLLVPDQEPVAARKRWLAGQLRVAGRLHLDAGAVRVLREAGRSLLPVGVHGVEGRFRRGELVACLDPEGREVARGLVNYDADEVRRIMGQPSSRIEAILGYVDEPELIHRDNLVLV</sequence>
<dbReference type="CDD" id="cd21157">
    <property type="entry name" value="PUA_G5K"/>
    <property type="match status" value="1"/>
</dbReference>
<dbReference type="Gene3D" id="2.30.130.10">
    <property type="entry name" value="PUA domain"/>
    <property type="match status" value="1"/>
</dbReference>
<dbReference type="GO" id="GO:0055129">
    <property type="term" value="P:L-proline biosynthetic process"/>
    <property type="evidence" value="ECO:0007669"/>
    <property type="project" value="UniProtKB-UniRule"/>
</dbReference>
<keyword evidence="12" id="KW-1185">Reference proteome</keyword>
<dbReference type="PIRSF" id="PIRSF000729">
    <property type="entry name" value="GK"/>
    <property type="match status" value="1"/>
</dbReference>
<dbReference type="PROSITE" id="PS00902">
    <property type="entry name" value="GLUTAMATE_5_KINASE"/>
    <property type="match status" value="1"/>
</dbReference>
<feature type="domain" description="PUA" evidence="10">
    <location>
        <begin position="282"/>
        <end position="365"/>
    </location>
</feature>
<protein>
    <recommendedName>
        <fullName evidence="8">Glutamate 5-kinase</fullName>
        <ecNumber evidence="8">2.7.2.11</ecNumber>
    </recommendedName>
    <alternativeName>
        <fullName evidence="8">Gamma-glutamyl kinase</fullName>
        <shortName evidence="8">GK</shortName>
    </alternativeName>
</protein>
<feature type="binding site" evidence="8">
    <location>
        <position position="142"/>
    </location>
    <ligand>
        <name>substrate</name>
    </ligand>
</feature>
<feature type="binding site" evidence="8">
    <location>
        <position position="55"/>
    </location>
    <ligand>
        <name>substrate</name>
    </ligand>
</feature>
<feature type="compositionally biased region" description="Basic and acidic residues" evidence="9">
    <location>
        <begin position="179"/>
        <end position="198"/>
    </location>
</feature>
<evidence type="ECO:0000256" key="3">
    <source>
        <dbReference type="ARBA" id="ARBA00022650"/>
    </source>
</evidence>
<dbReference type="EMBL" id="RJVI01000001">
    <property type="protein sequence ID" value="ROR35110.1"/>
    <property type="molecule type" value="Genomic_DNA"/>
</dbReference>
<evidence type="ECO:0000313" key="12">
    <source>
        <dbReference type="Proteomes" id="UP000276634"/>
    </source>
</evidence>
<dbReference type="AlphaFoldDB" id="A0A3N1Y8M5"/>
<feature type="binding site" evidence="8">
    <location>
        <position position="15"/>
    </location>
    <ligand>
        <name>ATP</name>
        <dbReference type="ChEBI" id="CHEBI:30616"/>
    </ligand>
</feature>
<dbReference type="EC" id="2.7.2.11" evidence="8"/>
<dbReference type="InterPro" id="IPR001048">
    <property type="entry name" value="Asp/Glu/Uridylate_kinase"/>
</dbReference>
<dbReference type="SUPFAM" id="SSF53633">
    <property type="entry name" value="Carbamate kinase-like"/>
    <property type="match status" value="1"/>
</dbReference>
<dbReference type="GO" id="GO:0005524">
    <property type="term" value="F:ATP binding"/>
    <property type="evidence" value="ECO:0007669"/>
    <property type="project" value="UniProtKB-KW"/>
</dbReference>
<dbReference type="InterPro" id="IPR036393">
    <property type="entry name" value="AceGlu_kinase-like_sf"/>
</dbReference>
<dbReference type="HAMAP" id="MF_00456">
    <property type="entry name" value="ProB"/>
    <property type="match status" value="1"/>
</dbReference>
<keyword evidence="7 8" id="KW-0067">ATP-binding</keyword>
<dbReference type="Proteomes" id="UP000276634">
    <property type="component" value="Unassembled WGS sequence"/>
</dbReference>